<evidence type="ECO:0000313" key="2">
    <source>
        <dbReference type="EMBL" id="MBK1646044.1"/>
    </source>
</evidence>
<organism evidence="2 3">
    <name type="scientific">Thiocapsa imhoffii</name>
    <dbReference type="NCBI Taxonomy" id="382777"/>
    <lineage>
        <taxon>Bacteria</taxon>
        <taxon>Pseudomonadati</taxon>
        <taxon>Pseudomonadota</taxon>
        <taxon>Gammaproteobacteria</taxon>
        <taxon>Chromatiales</taxon>
        <taxon>Chromatiaceae</taxon>
        <taxon>Thiocapsa</taxon>
    </lineage>
</organism>
<gene>
    <name evidence="2" type="ORF">CKO25_15600</name>
</gene>
<evidence type="ECO:0000313" key="3">
    <source>
        <dbReference type="Proteomes" id="UP001138802"/>
    </source>
</evidence>
<name>A0A9X0WKH8_9GAMM</name>
<dbReference type="AlphaFoldDB" id="A0A9X0WKH8"/>
<accession>A0A9X0WKH8</accession>
<sequence>MRQVSNRGIRCFDRFLGTLRTHFTEITHYFVNRQTSGFVEGLNNKLKVLKRRCYGITNLAHLYQRVCLDLNGYARFGVEPI</sequence>
<feature type="domain" description="Transposase IS204/IS1001/IS1096/IS1165 DDE" evidence="1">
    <location>
        <begin position="2"/>
        <end position="65"/>
    </location>
</feature>
<evidence type="ECO:0000259" key="1">
    <source>
        <dbReference type="Pfam" id="PF01610"/>
    </source>
</evidence>
<dbReference type="EMBL" id="NRSD01000019">
    <property type="protein sequence ID" value="MBK1646044.1"/>
    <property type="molecule type" value="Genomic_DNA"/>
</dbReference>
<dbReference type="Proteomes" id="UP001138802">
    <property type="component" value="Unassembled WGS sequence"/>
</dbReference>
<dbReference type="Pfam" id="PF01610">
    <property type="entry name" value="DDE_Tnp_ISL3"/>
    <property type="match status" value="1"/>
</dbReference>
<comment type="caution">
    <text evidence="2">The sequence shown here is derived from an EMBL/GenBank/DDBJ whole genome shotgun (WGS) entry which is preliminary data.</text>
</comment>
<dbReference type="InterPro" id="IPR002560">
    <property type="entry name" value="Transposase_DDE"/>
</dbReference>
<proteinExistence type="predicted"/>
<protein>
    <recommendedName>
        <fullName evidence="1">Transposase IS204/IS1001/IS1096/IS1165 DDE domain-containing protein</fullName>
    </recommendedName>
</protein>
<reference evidence="2 3" key="1">
    <citation type="journal article" date="2020" name="Microorganisms">
        <title>Osmotic Adaptation and Compatible Solute Biosynthesis of Phototrophic Bacteria as Revealed from Genome Analyses.</title>
        <authorList>
            <person name="Imhoff J.F."/>
            <person name="Rahn T."/>
            <person name="Kunzel S."/>
            <person name="Keller A."/>
            <person name="Neulinger S.C."/>
        </authorList>
    </citation>
    <scope>NUCLEOTIDE SEQUENCE [LARGE SCALE GENOMIC DNA]</scope>
    <source>
        <strain evidence="2 3">DSM 21303</strain>
    </source>
</reference>
<keyword evidence="3" id="KW-1185">Reference proteome</keyword>